<dbReference type="PANTHER" id="PTHR31751:SF42">
    <property type="entry name" value="PROTEIN CBG10204"/>
    <property type="match status" value="1"/>
</dbReference>
<evidence type="ECO:0000313" key="2">
    <source>
        <dbReference type="EMBL" id="GMR49565.1"/>
    </source>
</evidence>
<accession>A0AAN4ZNK5</accession>
<keyword evidence="4" id="KW-1185">Reference proteome</keyword>
<gene>
    <name evidence="1" type="ORF">PMAYCL1PPCAC_14206</name>
    <name evidence="2" type="ORF">PMAYCL1PPCAC_19760</name>
    <name evidence="3" type="ORF">PMAYCL1PPCAC_26950</name>
</gene>
<reference evidence="1" key="2">
    <citation type="submission" date="2023-06" db="EMBL/GenBank/DDBJ databases">
        <title>Genome assembly of Pristionchus species.</title>
        <authorList>
            <person name="Yoshida K."/>
            <person name="Sommer R.J."/>
        </authorList>
    </citation>
    <scope>NUCLEOTIDE SEQUENCE</scope>
    <source>
        <strain evidence="1">RS5460</strain>
    </source>
</reference>
<dbReference type="EMBL" id="BTRK01000003">
    <property type="protein sequence ID" value="GMR44011.1"/>
    <property type="molecule type" value="Genomic_DNA"/>
</dbReference>
<evidence type="ECO:0000313" key="1">
    <source>
        <dbReference type="EMBL" id="GMR44011.1"/>
    </source>
</evidence>
<evidence type="ECO:0000313" key="3">
    <source>
        <dbReference type="EMBL" id="GMR56755.1"/>
    </source>
</evidence>
<proteinExistence type="predicted"/>
<sequence>LRSILFSPSFEKAFLASSADFGTSICECFHSLSNLYAPKRLSSSAPYYNKKMKCTVMHHNSLVYGTIAGERVEIGSVLLSDTSMSSPPPRLMKTLSAC</sequence>
<dbReference type="AlphaFoldDB" id="A0AAN4ZNK5"/>
<evidence type="ECO:0000313" key="4">
    <source>
        <dbReference type="Proteomes" id="UP001328107"/>
    </source>
</evidence>
<name>A0AAN4ZNK5_9BILA</name>
<organism evidence="1 4">
    <name type="scientific">Pristionchus mayeri</name>
    <dbReference type="NCBI Taxonomy" id="1317129"/>
    <lineage>
        <taxon>Eukaryota</taxon>
        <taxon>Metazoa</taxon>
        <taxon>Ecdysozoa</taxon>
        <taxon>Nematoda</taxon>
        <taxon>Chromadorea</taxon>
        <taxon>Rhabditida</taxon>
        <taxon>Rhabditina</taxon>
        <taxon>Diplogasteromorpha</taxon>
        <taxon>Diplogasteroidea</taxon>
        <taxon>Neodiplogasteridae</taxon>
        <taxon>Pristionchus</taxon>
    </lineage>
</organism>
<dbReference type="EMBL" id="BTRK01000004">
    <property type="protein sequence ID" value="GMR49565.1"/>
    <property type="molecule type" value="Genomic_DNA"/>
</dbReference>
<feature type="non-terminal residue" evidence="1">
    <location>
        <position position="98"/>
    </location>
</feature>
<dbReference type="EMBL" id="BTRK01000006">
    <property type="protein sequence ID" value="GMR56755.1"/>
    <property type="molecule type" value="Genomic_DNA"/>
</dbReference>
<comment type="caution">
    <text evidence="1">The sequence shown here is derived from an EMBL/GenBank/DDBJ whole genome shotgun (WGS) entry which is preliminary data.</text>
</comment>
<feature type="non-terminal residue" evidence="1">
    <location>
        <position position="1"/>
    </location>
</feature>
<protein>
    <submittedName>
        <fullName evidence="1">Uncharacterized protein</fullName>
    </submittedName>
</protein>
<reference evidence="4" key="1">
    <citation type="submission" date="2022-10" db="EMBL/GenBank/DDBJ databases">
        <title>Genome assembly of Pristionchus species.</title>
        <authorList>
            <person name="Yoshida K."/>
            <person name="Sommer R.J."/>
        </authorList>
    </citation>
    <scope>NUCLEOTIDE SEQUENCE [LARGE SCALE GENOMIC DNA]</scope>
    <source>
        <strain evidence="2 4">RS5460</strain>
    </source>
</reference>
<dbReference type="PANTHER" id="PTHR31751">
    <property type="entry name" value="SI:CH211-108C17.2-RELATED-RELATED"/>
    <property type="match status" value="1"/>
</dbReference>
<dbReference type="Proteomes" id="UP001328107">
    <property type="component" value="Unassembled WGS sequence"/>
</dbReference>